<accession>A0A3P8EBK6</accession>
<proteinExistence type="predicted"/>
<evidence type="ECO:0000313" key="3">
    <source>
        <dbReference type="WBParaSite" id="HPBE_0002559101-mRNA-1"/>
    </source>
</evidence>
<evidence type="ECO:0000313" key="1">
    <source>
        <dbReference type="EMBL" id="VDP52300.1"/>
    </source>
</evidence>
<name>A0A183GSC1_HELPZ</name>
<accession>A0A183GSC1</accession>
<dbReference type="EMBL" id="UZAH01038178">
    <property type="protein sequence ID" value="VDP52300.1"/>
    <property type="molecule type" value="Genomic_DNA"/>
</dbReference>
<evidence type="ECO:0000313" key="2">
    <source>
        <dbReference type="Proteomes" id="UP000050761"/>
    </source>
</evidence>
<reference evidence="1 2" key="1">
    <citation type="submission" date="2018-11" db="EMBL/GenBank/DDBJ databases">
        <authorList>
            <consortium name="Pathogen Informatics"/>
        </authorList>
    </citation>
    <scope>NUCLEOTIDE SEQUENCE [LARGE SCALE GENOMIC DNA]</scope>
</reference>
<sequence length="75" mass="8386">MVRLTQLQKQLAEAVLSVVKKSPEAKRPEEACLAFENLTQLWPIPQLAIPMARPQQRTFQGRCAAIASSDSSYED</sequence>
<gene>
    <name evidence="1" type="ORF">HPBE_LOCUS25590</name>
</gene>
<dbReference type="WBParaSite" id="HPBE_0002559101-mRNA-1">
    <property type="protein sequence ID" value="HPBE_0002559101-mRNA-1"/>
    <property type="gene ID" value="HPBE_0002559101"/>
</dbReference>
<keyword evidence="2" id="KW-1185">Reference proteome</keyword>
<dbReference type="Proteomes" id="UP000050761">
    <property type="component" value="Unassembled WGS sequence"/>
</dbReference>
<reference evidence="3" key="2">
    <citation type="submission" date="2019-09" db="UniProtKB">
        <authorList>
            <consortium name="WormBaseParasite"/>
        </authorList>
    </citation>
    <scope>IDENTIFICATION</scope>
</reference>
<protein>
    <submittedName>
        <fullName evidence="3">Importin N-terminal domain-containing protein</fullName>
    </submittedName>
</protein>
<dbReference type="AlphaFoldDB" id="A0A183GSC1"/>
<organism evidence="2 3">
    <name type="scientific">Heligmosomoides polygyrus</name>
    <name type="common">Parasitic roundworm</name>
    <dbReference type="NCBI Taxonomy" id="6339"/>
    <lineage>
        <taxon>Eukaryota</taxon>
        <taxon>Metazoa</taxon>
        <taxon>Ecdysozoa</taxon>
        <taxon>Nematoda</taxon>
        <taxon>Chromadorea</taxon>
        <taxon>Rhabditida</taxon>
        <taxon>Rhabditina</taxon>
        <taxon>Rhabditomorpha</taxon>
        <taxon>Strongyloidea</taxon>
        <taxon>Heligmosomidae</taxon>
        <taxon>Heligmosomoides</taxon>
    </lineage>
</organism>